<dbReference type="NCBIfam" id="NF003977">
    <property type="entry name" value="PRK05470.1-1"/>
    <property type="match status" value="1"/>
</dbReference>
<keyword evidence="4 5" id="KW-0472">Membrane</keyword>
<dbReference type="InterPro" id="IPR003418">
    <property type="entry name" value="Fumarate_red_D"/>
</dbReference>
<dbReference type="InterPro" id="IPR034804">
    <property type="entry name" value="SQR/QFR_C/D"/>
</dbReference>
<keyword evidence="1" id="KW-1003">Cell membrane</keyword>
<evidence type="ECO:0000256" key="4">
    <source>
        <dbReference type="ARBA" id="ARBA00023136"/>
    </source>
</evidence>
<keyword evidence="3 5" id="KW-1133">Transmembrane helix</keyword>
<evidence type="ECO:0000256" key="2">
    <source>
        <dbReference type="ARBA" id="ARBA00022692"/>
    </source>
</evidence>
<keyword evidence="2 5" id="KW-0812">Transmembrane</keyword>
<proteinExistence type="predicted"/>
<feature type="transmembrane region" description="Helical" evidence="5">
    <location>
        <begin position="12"/>
        <end position="39"/>
    </location>
</feature>
<name>A0A432VUQ1_9GAMM</name>
<feature type="transmembrane region" description="Helical" evidence="5">
    <location>
        <begin position="89"/>
        <end position="115"/>
    </location>
</feature>
<dbReference type="Pfam" id="PF02313">
    <property type="entry name" value="Fumarate_red_D"/>
    <property type="match status" value="1"/>
</dbReference>
<dbReference type="OrthoDB" id="9804636at2"/>
<dbReference type="GO" id="GO:0006106">
    <property type="term" value="P:fumarate metabolic process"/>
    <property type="evidence" value="ECO:0007669"/>
    <property type="project" value="InterPro"/>
</dbReference>
<feature type="transmembrane region" description="Helical" evidence="5">
    <location>
        <begin position="59"/>
        <end position="77"/>
    </location>
</feature>
<dbReference type="EMBL" id="PIPI01000003">
    <property type="protein sequence ID" value="RUO20202.1"/>
    <property type="molecule type" value="Genomic_DNA"/>
</dbReference>
<comment type="caution">
    <text evidence="6">The sequence shown here is derived from an EMBL/GenBank/DDBJ whole genome shotgun (WGS) entry which is preliminary data.</text>
</comment>
<dbReference type="Proteomes" id="UP000288212">
    <property type="component" value="Unassembled WGS sequence"/>
</dbReference>
<accession>A0A432VUQ1</accession>
<evidence type="ECO:0000256" key="3">
    <source>
        <dbReference type="ARBA" id="ARBA00022989"/>
    </source>
</evidence>
<dbReference type="RefSeq" id="WP_126792217.1">
    <property type="nucleotide sequence ID" value="NZ_PIPI01000003.1"/>
</dbReference>
<evidence type="ECO:0000313" key="7">
    <source>
        <dbReference type="Proteomes" id="UP000288212"/>
    </source>
</evidence>
<dbReference type="AlphaFoldDB" id="A0A432VUQ1"/>
<dbReference type="SUPFAM" id="SSF81343">
    <property type="entry name" value="Fumarate reductase respiratory complex transmembrane subunits"/>
    <property type="match status" value="1"/>
</dbReference>
<dbReference type="GO" id="GO:0016020">
    <property type="term" value="C:membrane"/>
    <property type="evidence" value="ECO:0007669"/>
    <property type="project" value="InterPro"/>
</dbReference>
<keyword evidence="7" id="KW-1185">Reference proteome</keyword>
<sequence>MSQRWQGLHLEPLWWGLFSAGGVCFAVFVPAAALVFGVLAPLGVIELNYLKLHVWYGSWWGLMFTGTVICLPAFHAAHRIRHGLHDLKVGGGCWSILICYGIAAIVSVSALWVWFNA</sequence>
<evidence type="ECO:0000313" key="6">
    <source>
        <dbReference type="EMBL" id="RUO20202.1"/>
    </source>
</evidence>
<protein>
    <submittedName>
        <fullName evidence="6">Fumarate reductase subunit D</fullName>
    </submittedName>
</protein>
<evidence type="ECO:0000256" key="5">
    <source>
        <dbReference type="SAM" id="Phobius"/>
    </source>
</evidence>
<evidence type="ECO:0000256" key="1">
    <source>
        <dbReference type="ARBA" id="ARBA00022475"/>
    </source>
</evidence>
<gene>
    <name evidence="6" type="ORF">CWE06_06130</name>
</gene>
<dbReference type="Gene3D" id="1.20.1300.10">
    <property type="entry name" value="Fumarate reductase/succinate dehydrogenase, transmembrane subunit"/>
    <property type="match status" value="1"/>
</dbReference>
<organism evidence="6 7">
    <name type="scientific">Aliidiomarina haloalkalitolerans</name>
    <dbReference type="NCBI Taxonomy" id="859059"/>
    <lineage>
        <taxon>Bacteria</taxon>
        <taxon>Pseudomonadati</taxon>
        <taxon>Pseudomonadota</taxon>
        <taxon>Gammaproteobacteria</taxon>
        <taxon>Alteromonadales</taxon>
        <taxon>Idiomarinaceae</taxon>
        <taxon>Aliidiomarina</taxon>
    </lineage>
</organism>
<reference evidence="6 7" key="1">
    <citation type="journal article" date="2011" name="Front. Microbiol.">
        <title>Genomic signatures of strain selection and enhancement in Bacillus atrophaeus var. globigii, a historical biowarfare simulant.</title>
        <authorList>
            <person name="Gibbons H.S."/>
            <person name="Broomall S.M."/>
            <person name="McNew L.A."/>
            <person name="Daligault H."/>
            <person name="Chapman C."/>
            <person name="Bruce D."/>
            <person name="Karavis M."/>
            <person name="Krepps M."/>
            <person name="McGregor P.A."/>
            <person name="Hong C."/>
            <person name="Park K.H."/>
            <person name="Akmal A."/>
            <person name="Feldman A."/>
            <person name="Lin J.S."/>
            <person name="Chang W.E."/>
            <person name="Higgs B.W."/>
            <person name="Demirev P."/>
            <person name="Lindquist J."/>
            <person name="Liem A."/>
            <person name="Fochler E."/>
            <person name="Read T.D."/>
            <person name="Tapia R."/>
            <person name="Johnson S."/>
            <person name="Bishop-Lilly K.A."/>
            <person name="Detter C."/>
            <person name="Han C."/>
            <person name="Sozhamannan S."/>
            <person name="Rosenzweig C.N."/>
            <person name="Skowronski E.W."/>
        </authorList>
    </citation>
    <scope>NUCLEOTIDE SEQUENCE [LARGE SCALE GENOMIC DNA]</scope>
    <source>
        <strain evidence="6 7">AK5</strain>
    </source>
</reference>